<proteinExistence type="inferred from homology"/>
<evidence type="ECO:0000259" key="9">
    <source>
        <dbReference type="PROSITE" id="PS52029"/>
    </source>
</evidence>
<evidence type="ECO:0000256" key="4">
    <source>
        <dbReference type="ARBA" id="ARBA00022960"/>
    </source>
</evidence>
<dbReference type="GO" id="GO:0005576">
    <property type="term" value="C:extracellular region"/>
    <property type="evidence" value="ECO:0007669"/>
    <property type="project" value="TreeGrafter"/>
</dbReference>
<dbReference type="GO" id="GO:0071972">
    <property type="term" value="F:peptidoglycan L,D-transpeptidase activity"/>
    <property type="evidence" value="ECO:0007669"/>
    <property type="project" value="TreeGrafter"/>
</dbReference>
<dbReference type="GO" id="GO:0008360">
    <property type="term" value="P:regulation of cell shape"/>
    <property type="evidence" value="ECO:0007669"/>
    <property type="project" value="UniProtKB-UniRule"/>
</dbReference>
<keyword evidence="4 7" id="KW-0133">Cell shape</keyword>
<evidence type="ECO:0000256" key="2">
    <source>
        <dbReference type="ARBA" id="ARBA00005992"/>
    </source>
</evidence>
<evidence type="ECO:0000256" key="1">
    <source>
        <dbReference type="ARBA" id="ARBA00004752"/>
    </source>
</evidence>
<dbReference type="GO" id="GO:0018104">
    <property type="term" value="P:peptidoglycan-protein cross-linking"/>
    <property type="evidence" value="ECO:0007669"/>
    <property type="project" value="TreeGrafter"/>
</dbReference>
<keyword evidence="3" id="KW-0808">Transferase</keyword>
<dbReference type="CDD" id="cd16913">
    <property type="entry name" value="YkuD_like"/>
    <property type="match status" value="1"/>
</dbReference>
<feature type="active site" description="Nucleophile" evidence="7">
    <location>
        <position position="209"/>
    </location>
</feature>
<dbReference type="GO" id="GO:0071555">
    <property type="term" value="P:cell wall organization"/>
    <property type="evidence" value="ECO:0007669"/>
    <property type="project" value="UniProtKB-UniRule"/>
</dbReference>
<dbReference type="InterPro" id="IPR038063">
    <property type="entry name" value="Transpep_catalytic_dom"/>
</dbReference>
<accession>A0AAE9Z6M1</accession>
<evidence type="ECO:0000256" key="7">
    <source>
        <dbReference type="PROSITE-ProRule" id="PRU01373"/>
    </source>
</evidence>
<organism evidence="10 11">
    <name type="scientific">Thalassomonas viridans</name>
    <dbReference type="NCBI Taxonomy" id="137584"/>
    <lineage>
        <taxon>Bacteria</taxon>
        <taxon>Pseudomonadati</taxon>
        <taxon>Pseudomonadota</taxon>
        <taxon>Gammaproteobacteria</taxon>
        <taxon>Alteromonadales</taxon>
        <taxon>Colwelliaceae</taxon>
        <taxon>Thalassomonas</taxon>
    </lineage>
</organism>
<dbReference type="Pfam" id="PF03734">
    <property type="entry name" value="YkuD"/>
    <property type="match status" value="1"/>
</dbReference>
<evidence type="ECO:0000313" key="11">
    <source>
        <dbReference type="Proteomes" id="UP000032352"/>
    </source>
</evidence>
<dbReference type="PANTHER" id="PTHR30582:SF2">
    <property type="entry name" value="L,D-TRANSPEPTIDASE YCIB-RELATED"/>
    <property type="match status" value="1"/>
</dbReference>
<dbReference type="AlphaFoldDB" id="A0AAE9Z6M1"/>
<feature type="domain" description="L,D-TPase catalytic" evidence="9">
    <location>
        <begin position="112"/>
        <end position="233"/>
    </location>
</feature>
<reference evidence="10 11" key="1">
    <citation type="journal article" date="2015" name="Genome Announc.">
        <title>Draft Genome Sequences of Marine Isolates of Thalassomonas viridans and Thalassomonas actiniarum.</title>
        <authorList>
            <person name="Olonade I."/>
            <person name="van Zyl L.J."/>
            <person name="Trindade M."/>
        </authorList>
    </citation>
    <scope>NUCLEOTIDE SEQUENCE [LARGE SCALE GENOMIC DNA]</scope>
    <source>
        <strain evidence="10 11">XOM25</strain>
    </source>
</reference>
<reference evidence="10 11" key="2">
    <citation type="journal article" date="2022" name="Mar. Drugs">
        <title>Bioassay-Guided Fractionation Leads to the Detection of Cholic Acid Generated by the Rare Thalassomonas sp.</title>
        <authorList>
            <person name="Pheiffer F."/>
            <person name="Schneider Y.K."/>
            <person name="Hansen E.H."/>
            <person name="Andersen J.H."/>
            <person name="Isaksson J."/>
            <person name="Busche T."/>
            <person name="R C."/>
            <person name="Kalinowski J."/>
            <person name="Zyl L.V."/>
            <person name="Trindade M."/>
        </authorList>
    </citation>
    <scope>NUCLEOTIDE SEQUENCE [LARGE SCALE GENOMIC DNA]</scope>
    <source>
        <strain evidence="10 11">XOM25</strain>
    </source>
</reference>
<evidence type="ECO:0000256" key="3">
    <source>
        <dbReference type="ARBA" id="ARBA00022679"/>
    </source>
</evidence>
<dbReference type="EMBL" id="CP059733">
    <property type="protein sequence ID" value="WDE07721.1"/>
    <property type="molecule type" value="Genomic_DNA"/>
</dbReference>
<keyword evidence="5 7" id="KW-0573">Peptidoglycan synthesis</keyword>
<evidence type="ECO:0000256" key="6">
    <source>
        <dbReference type="ARBA" id="ARBA00023316"/>
    </source>
</evidence>
<evidence type="ECO:0000256" key="8">
    <source>
        <dbReference type="SAM" id="MobiDB-lite"/>
    </source>
</evidence>
<dbReference type="Gene3D" id="2.40.440.10">
    <property type="entry name" value="L,D-transpeptidase catalytic domain-like"/>
    <property type="match status" value="1"/>
</dbReference>
<protein>
    <submittedName>
        <fullName evidence="10">L,D-transpeptidase</fullName>
    </submittedName>
</protein>
<dbReference type="SUPFAM" id="SSF141523">
    <property type="entry name" value="L,D-transpeptidase catalytic domain-like"/>
    <property type="match status" value="1"/>
</dbReference>
<dbReference type="InterPro" id="IPR050979">
    <property type="entry name" value="LD-transpeptidase"/>
</dbReference>
<name>A0AAE9Z6M1_9GAMM</name>
<dbReference type="KEGG" id="tvd:SG34_012975"/>
<keyword evidence="11" id="KW-1185">Reference proteome</keyword>
<dbReference type="GO" id="GO:0016740">
    <property type="term" value="F:transferase activity"/>
    <property type="evidence" value="ECO:0007669"/>
    <property type="project" value="UniProtKB-KW"/>
</dbReference>
<dbReference type="InterPro" id="IPR005490">
    <property type="entry name" value="LD_TPept_cat_dom"/>
</dbReference>
<keyword evidence="6 7" id="KW-0961">Cell wall biogenesis/degradation</keyword>
<sequence length="235" mass="26580">MTHPKQLAPKRKHLPEPTNSIVNSVGKNGVNAEMDVKNIINLLNLRKLDSYYKLKLIRLKIPQRDSSHLAEELTSCIYDFQKCIQGANKADGIVSPAGTTILYMGGVRSRGKHIIVDMDDQKLYAYDGRQKIYEYHCVTGDEEHPTATTPQLHHTFRRHKTYRSQAYNAQMNYAMFFTYDGKAIHQSNAVTVTSFLKVAGIDSLGSHGCVRLSEDDASKLFQWTPMNTPVFIDMA</sequence>
<dbReference type="RefSeq" id="WP_053047101.1">
    <property type="nucleotide sequence ID" value="NZ_CP059733.1"/>
</dbReference>
<dbReference type="PROSITE" id="PS52029">
    <property type="entry name" value="LD_TPASE"/>
    <property type="match status" value="1"/>
</dbReference>
<comment type="similarity">
    <text evidence="2">Belongs to the YkuD family.</text>
</comment>
<gene>
    <name evidence="10" type="ORF">SG34_012975</name>
</gene>
<evidence type="ECO:0000313" key="10">
    <source>
        <dbReference type="EMBL" id="WDE07721.1"/>
    </source>
</evidence>
<dbReference type="Proteomes" id="UP000032352">
    <property type="component" value="Chromosome"/>
</dbReference>
<feature type="region of interest" description="Disordered" evidence="8">
    <location>
        <begin position="1"/>
        <end position="22"/>
    </location>
</feature>
<comment type="pathway">
    <text evidence="1 7">Cell wall biogenesis; peptidoglycan biosynthesis.</text>
</comment>
<evidence type="ECO:0000256" key="5">
    <source>
        <dbReference type="ARBA" id="ARBA00022984"/>
    </source>
</evidence>
<dbReference type="PANTHER" id="PTHR30582">
    <property type="entry name" value="L,D-TRANSPEPTIDASE"/>
    <property type="match status" value="1"/>
</dbReference>
<feature type="active site" description="Proton donor/acceptor" evidence="7">
    <location>
        <position position="185"/>
    </location>
</feature>